<dbReference type="InterPro" id="IPR059074">
    <property type="entry name" value="zf-C2H2_Z280C_D"/>
</dbReference>
<reference evidence="16" key="1">
    <citation type="journal article" date="2022" name="bioRxiv">
        <title>Sequencing and chromosome-scale assembly of the giantPleurodeles waltlgenome.</title>
        <authorList>
            <person name="Brown T."/>
            <person name="Elewa A."/>
            <person name="Iarovenko S."/>
            <person name="Subramanian E."/>
            <person name="Araus A.J."/>
            <person name="Petzold A."/>
            <person name="Susuki M."/>
            <person name="Suzuki K.-i.T."/>
            <person name="Hayashi T."/>
            <person name="Toyoda A."/>
            <person name="Oliveira C."/>
            <person name="Osipova E."/>
            <person name="Leigh N.D."/>
            <person name="Simon A."/>
            <person name="Yun M.H."/>
        </authorList>
    </citation>
    <scope>NUCLEOTIDE SEQUENCE</scope>
    <source>
        <strain evidence="16">20211129_DDA</strain>
        <tissue evidence="16">Liver</tissue>
    </source>
</reference>
<gene>
    <name evidence="16" type="ORF">NDU88_006069</name>
</gene>
<dbReference type="PANTHER" id="PTHR24388:SF34">
    <property type="entry name" value="ZINC FINGER PROTEIN 280D"/>
    <property type="match status" value="1"/>
</dbReference>
<evidence type="ECO:0000256" key="11">
    <source>
        <dbReference type="ARBA" id="ARBA00023163"/>
    </source>
</evidence>
<keyword evidence="8" id="KW-0832">Ubl conjugation</keyword>
<evidence type="ECO:0000256" key="8">
    <source>
        <dbReference type="ARBA" id="ARBA00022843"/>
    </source>
</evidence>
<dbReference type="InterPro" id="IPR057618">
    <property type="entry name" value="Znf_POGZ/Z280C-D-like"/>
</dbReference>
<keyword evidence="10" id="KW-0238">DNA-binding</keyword>
<keyword evidence="3" id="KW-1017">Isopeptide bond</keyword>
<proteinExistence type="predicted"/>
<sequence>MVGGEDPSRGCALSKLRALANPPQQSGAYMVGRRRSLRAMSRPGPIRLHMCSAGCGSEFLLRPPGPLQGGAPRQRILRRGHPQGSQAARFPNLAVPPVHAGGGSLVRGEQRVKQRVKQGPHLRYSLLTENEPSRRRVPTSLSGTPIRGPGHRPEEDGGRGSFEDADFSAAAFLGRPTAFNAAVVGIKMAELFMECEEEELQPWQRKLKRIVIDDDDDELIFVGEIVSAKTASTNNLNRVNSGSSPRGIQNGSPGRGVVTTFKSPSPQYKNLPSAGTMAVAPVYQAAARPTATSVVLQPVSRSLSASGSTPSLQRPVPGSLSPQQTSRPLSGVTQPATRPVTMPVTSPPISRNAGIPVTAPAGPRPVATVTAQPMMANQGYILTSPSVTQTNSQGTMFGVQQKEIKQYPSSPTISLSATANLKNSMFANKRTATSEVNVVPTKMSKPIEAVKGNRVSTTLPPVQPATVSVSPSTLTSSKGSGAGSGLMKNGTSIPRACPKCSIQFSLIDPLKNHMKYCCPDMMNAFFAGVVTTEISSSPRYEEGKLIMLVSDFYYGKHDGDLELVKQEQKTHTTFKCFSCGKVLKNNVRFMNHMKHHLELEKQNSESWESHTTCHHCYRQFPTPFQLQCHIESSHTLYESTTICKICELSYDNEQVLLQHMKDNHKPGEMPYVCQVCSYRSSLFSDVESHFRTVHENTKALLCPFCLKVVRIGTPYMQHYMKHQKKGIYRCAKCRLQFLTSKEKMDHRTQHHRTFKKPKQLEGLPPGTKVTIRATVGSLHVESSATSPESTSSSTNFEPTSKFKNNNSKPASSTAKANTSKSQSNGNNSKSQSNGNNSKSQPNTSNSRSQPSTGSSKSQTNANASKSQPNASHSKSLSATSQLKSQTSTIQTKPLPNAGPPKSNAASSKTQSNANQSKLQPPTLKKTNAITNTKKKIVNTALKNLRNPFGAQKCIECDSLVKDFASHFITYVNCSLCRYSTSCGKAYANHMVSFHSNRASKRFSIFKKPSKQKRNVTTVCFNCDFLIGDSGLDAMAKHLSENTHSCQIVENGAGQGLQNRSKTEASFEKKLLHVEEHSRLVELNEDGASHNSKKESNTLLEKRNKGSDPEIAKILLETNKGNKSPSQNENDTIEELQKASSKEQTSEKMLTNDHAEKSDAQVVKSPKHVCDQSIVKMPQHKENTLTVEQIKENKEAEFSEEAEDKTNATFEQFLQKEKPESVCSDVSDQGSIHLEPLTPSEMLEYEATEILQKGGVSPSIKKAGHCSEQPDDIPLESSPSKTETTLSLKQASKAS</sequence>
<dbReference type="Pfam" id="PF25429">
    <property type="entry name" value="zf-POGZ"/>
    <property type="match status" value="1"/>
</dbReference>
<evidence type="ECO:0000259" key="15">
    <source>
        <dbReference type="PROSITE" id="PS50157"/>
    </source>
</evidence>
<dbReference type="GO" id="GO:0005634">
    <property type="term" value="C:nucleus"/>
    <property type="evidence" value="ECO:0007669"/>
    <property type="project" value="UniProtKB-SubCell"/>
</dbReference>
<dbReference type="PANTHER" id="PTHR24388">
    <property type="entry name" value="ZINC FINGER PROTEIN"/>
    <property type="match status" value="1"/>
</dbReference>
<organism evidence="16 17">
    <name type="scientific">Pleurodeles waltl</name>
    <name type="common">Iberian ribbed newt</name>
    <dbReference type="NCBI Taxonomy" id="8319"/>
    <lineage>
        <taxon>Eukaryota</taxon>
        <taxon>Metazoa</taxon>
        <taxon>Chordata</taxon>
        <taxon>Craniata</taxon>
        <taxon>Vertebrata</taxon>
        <taxon>Euteleostomi</taxon>
        <taxon>Amphibia</taxon>
        <taxon>Batrachia</taxon>
        <taxon>Caudata</taxon>
        <taxon>Salamandroidea</taxon>
        <taxon>Salamandridae</taxon>
        <taxon>Pleurodelinae</taxon>
        <taxon>Pleurodeles</taxon>
    </lineage>
</organism>
<feature type="compositionally biased region" description="Polar residues" evidence="14">
    <location>
        <begin position="1276"/>
        <end position="1294"/>
    </location>
</feature>
<feature type="compositionally biased region" description="Polar residues" evidence="14">
    <location>
        <begin position="236"/>
        <end position="252"/>
    </location>
</feature>
<feature type="region of interest" description="Disordered" evidence="14">
    <location>
        <begin position="236"/>
        <end position="263"/>
    </location>
</feature>
<keyword evidence="7" id="KW-0862">Zinc</keyword>
<accession>A0AAV7TXD9</accession>
<evidence type="ECO:0000256" key="7">
    <source>
        <dbReference type="ARBA" id="ARBA00022833"/>
    </source>
</evidence>
<dbReference type="SMART" id="SM00355">
    <property type="entry name" value="ZnF_C2H2"/>
    <property type="match status" value="8"/>
</dbReference>
<comment type="function">
    <text evidence="1">May function as a transcription factor.</text>
</comment>
<feature type="compositionally biased region" description="Polar residues" evidence="14">
    <location>
        <begin position="903"/>
        <end position="919"/>
    </location>
</feature>
<feature type="compositionally biased region" description="Polar residues" evidence="14">
    <location>
        <begin position="841"/>
        <end position="893"/>
    </location>
</feature>
<evidence type="ECO:0000256" key="2">
    <source>
        <dbReference type="ARBA" id="ARBA00004123"/>
    </source>
</evidence>
<dbReference type="PROSITE" id="PS00028">
    <property type="entry name" value="ZINC_FINGER_C2H2_1"/>
    <property type="match status" value="4"/>
</dbReference>
<keyword evidence="17" id="KW-1185">Reference proteome</keyword>
<dbReference type="FunFam" id="3.30.160.60:FF:000298">
    <property type="entry name" value="zinc finger protein 280D isoform X1"/>
    <property type="match status" value="1"/>
</dbReference>
<keyword evidence="6 13" id="KW-0863">Zinc-finger</keyword>
<evidence type="ECO:0000256" key="3">
    <source>
        <dbReference type="ARBA" id="ARBA00022499"/>
    </source>
</evidence>
<keyword evidence="11" id="KW-0804">Transcription</keyword>
<evidence type="ECO:0000256" key="5">
    <source>
        <dbReference type="ARBA" id="ARBA00022737"/>
    </source>
</evidence>
<dbReference type="GO" id="GO:0000981">
    <property type="term" value="F:DNA-binding transcription factor activity, RNA polymerase II-specific"/>
    <property type="evidence" value="ECO:0007669"/>
    <property type="project" value="TreeGrafter"/>
</dbReference>
<feature type="region of interest" description="Disordered" evidence="14">
    <location>
        <begin position="303"/>
        <end position="361"/>
    </location>
</feature>
<name>A0AAV7TXD9_PLEWA</name>
<dbReference type="InterPro" id="IPR025243">
    <property type="entry name" value="DUF4195"/>
</dbReference>
<feature type="compositionally biased region" description="Basic and acidic residues" evidence="14">
    <location>
        <begin position="1091"/>
        <end position="1110"/>
    </location>
</feature>
<evidence type="ECO:0000256" key="9">
    <source>
        <dbReference type="ARBA" id="ARBA00023015"/>
    </source>
</evidence>
<feature type="domain" description="C2H2-type" evidence="15">
    <location>
        <begin position="574"/>
        <end position="601"/>
    </location>
</feature>
<feature type="region of interest" description="Disordered" evidence="14">
    <location>
        <begin position="1082"/>
        <end position="1161"/>
    </location>
</feature>
<dbReference type="GO" id="GO:0000978">
    <property type="term" value="F:RNA polymerase II cis-regulatory region sequence-specific DNA binding"/>
    <property type="evidence" value="ECO:0007669"/>
    <property type="project" value="TreeGrafter"/>
</dbReference>
<dbReference type="Pfam" id="PF13836">
    <property type="entry name" value="DUF4195"/>
    <property type="match status" value="2"/>
</dbReference>
<keyword evidence="12" id="KW-0539">Nucleus</keyword>
<keyword evidence="4" id="KW-0479">Metal-binding</keyword>
<evidence type="ECO:0000256" key="4">
    <source>
        <dbReference type="ARBA" id="ARBA00022723"/>
    </source>
</evidence>
<feature type="region of interest" description="Disordered" evidence="14">
    <location>
        <begin position="778"/>
        <end position="929"/>
    </location>
</feature>
<dbReference type="Gene3D" id="3.30.160.60">
    <property type="entry name" value="Classic Zinc Finger"/>
    <property type="match status" value="1"/>
</dbReference>
<evidence type="ECO:0000256" key="10">
    <source>
        <dbReference type="ARBA" id="ARBA00023125"/>
    </source>
</evidence>
<evidence type="ECO:0000256" key="6">
    <source>
        <dbReference type="ARBA" id="ARBA00022771"/>
    </source>
</evidence>
<comment type="subcellular location">
    <subcellularLocation>
        <location evidence="2">Nucleus</location>
    </subcellularLocation>
</comment>
<evidence type="ECO:0000313" key="17">
    <source>
        <dbReference type="Proteomes" id="UP001066276"/>
    </source>
</evidence>
<dbReference type="GO" id="GO:0008270">
    <property type="term" value="F:zinc ion binding"/>
    <property type="evidence" value="ECO:0007669"/>
    <property type="project" value="UniProtKB-KW"/>
</dbReference>
<dbReference type="Pfam" id="PF25414">
    <property type="entry name" value="zf-C2H2_Z280C_D"/>
    <property type="match status" value="1"/>
</dbReference>
<evidence type="ECO:0000256" key="14">
    <source>
        <dbReference type="SAM" id="MobiDB-lite"/>
    </source>
</evidence>
<keyword evidence="9" id="KW-0805">Transcription regulation</keyword>
<feature type="compositionally biased region" description="Basic and acidic residues" evidence="14">
    <location>
        <begin position="1134"/>
        <end position="1158"/>
    </location>
</feature>
<evidence type="ECO:0000256" key="13">
    <source>
        <dbReference type="PROSITE-ProRule" id="PRU00042"/>
    </source>
</evidence>
<dbReference type="Proteomes" id="UP001066276">
    <property type="component" value="Chromosome 3_2"/>
</dbReference>
<feature type="region of interest" description="Disordered" evidence="14">
    <location>
        <begin position="1255"/>
        <end position="1294"/>
    </location>
</feature>
<dbReference type="InterPro" id="IPR050527">
    <property type="entry name" value="Snail/Krueppel_Znf"/>
</dbReference>
<evidence type="ECO:0000256" key="12">
    <source>
        <dbReference type="ARBA" id="ARBA00023242"/>
    </source>
</evidence>
<feature type="compositionally biased region" description="Polar residues" evidence="14">
    <location>
        <begin position="303"/>
        <end position="312"/>
    </location>
</feature>
<feature type="compositionally biased region" description="Basic residues" evidence="14">
    <location>
        <begin position="748"/>
        <end position="757"/>
    </location>
</feature>
<feature type="compositionally biased region" description="Low complexity" evidence="14">
    <location>
        <begin position="781"/>
        <end position="840"/>
    </location>
</feature>
<protein>
    <recommendedName>
        <fullName evidence="15">C2H2-type domain-containing protein</fullName>
    </recommendedName>
</protein>
<dbReference type="SUPFAM" id="SSF57667">
    <property type="entry name" value="beta-beta-alpha zinc fingers"/>
    <property type="match status" value="1"/>
</dbReference>
<feature type="region of interest" description="Disordered" evidence="14">
    <location>
        <begin position="128"/>
        <end position="161"/>
    </location>
</feature>
<feature type="domain" description="C2H2-type" evidence="15">
    <location>
        <begin position="671"/>
        <end position="699"/>
    </location>
</feature>
<evidence type="ECO:0000313" key="16">
    <source>
        <dbReference type="EMBL" id="KAJ1180854.1"/>
    </source>
</evidence>
<feature type="compositionally biased region" description="Polar residues" evidence="14">
    <location>
        <begin position="1118"/>
        <end position="1129"/>
    </location>
</feature>
<dbReference type="PROSITE" id="PS50157">
    <property type="entry name" value="ZINC_FINGER_C2H2_2"/>
    <property type="match status" value="2"/>
</dbReference>
<comment type="caution">
    <text evidence="16">The sequence shown here is derived from an EMBL/GenBank/DDBJ whole genome shotgun (WGS) entry which is preliminary data.</text>
</comment>
<dbReference type="InterPro" id="IPR036236">
    <property type="entry name" value="Znf_C2H2_sf"/>
</dbReference>
<dbReference type="InterPro" id="IPR013087">
    <property type="entry name" value="Znf_C2H2_type"/>
</dbReference>
<feature type="compositionally biased region" description="Low complexity" evidence="14">
    <location>
        <begin position="466"/>
        <end position="479"/>
    </location>
</feature>
<feature type="region of interest" description="Disordered" evidence="14">
    <location>
        <begin position="744"/>
        <end position="766"/>
    </location>
</feature>
<keyword evidence="5" id="KW-0677">Repeat</keyword>
<evidence type="ECO:0000256" key="1">
    <source>
        <dbReference type="ARBA" id="ARBA00003729"/>
    </source>
</evidence>
<feature type="compositionally biased region" description="Polar residues" evidence="14">
    <location>
        <begin position="320"/>
        <end position="336"/>
    </location>
</feature>
<feature type="region of interest" description="Disordered" evidence="14">
    <location>
        <begin position="458"/>
        <end position="485"/>
    </location>
</feature>
<dbReference type="EMBL" id="JANPWB010000006">
    <property type="protein sequence ID" value="KAJ1180854.1"/>
    <property type="molecule type" value="Genomic_DNA"/>
</dbReference>
<feature type="compositionally biased region" description="Basic and acidic residues" evidence="14">
    <location>
        <begin position="151"/>
        <end position="161"/>
    </location>
</feature>